<evidence type="ECO:0000313" key="4">
    <source>
        <dbReference type="WBParaSite" id="DME_0000950201-mRNA-1"/>
    </source>
</evidence>
<proteinExistence type="predicted"/>
<evidence type="ECO:0000313" key="1">
    <source>
        <dbReference type="EMBL" id="VDN53215.1"/>
    </source>
</evidence>
<dbReference type="AlphaFoldDB" id="A0A0N4UNL9"/>
<reference evidence="4" key="1">
    <citation type="submission" date="2017-02" db="UniProtKB">
        <authorList>
            <consortium name="WormBaseParasite"/>
        </authorList>
    </citation>
    <scope>IDENTIFICATION</scope>
</reference>
<accession>A0A0N4UNL9</accession>
<keyword evidence="3" id="KW-1185">Reference proteome</keyword>
<name>A0A0N4UNL9_DRAME</name>
<gene>
    <name evidence="1" type="ORF">DME_LOCUS3188</name>
</gene>
<dbReference type="EMBL" id="UYYG01000112">
    <property type="protein sequence ID" value="VDN53215.1"/>
    <property type="molecule type" value="Genomic_DNA"/>
</dbReference>
<protein>
    <submittedName>
        <fullName evidence="4">N-acetyltransferase</fullName>
    </submittedName>
</protein>
<evidence type="ECO:0000313" key="2">
    <source>
        <dbReference type="Proteomes" id="UP000038040"/>
    </source>
</evidence>
<reference evidence="1 3" key="2">
    <citation type="submission" date="2018-11" db="EMBL/GenBank/DDBJ databases">
        <authorList>
            <consortium name="Pathogen Informatics"/>
        </authorList>
    </citation>
    <scope>NUCLEOTIDE SEQUENCE [LARGE SCALE GENOMIC DNA]</scope>
</reference>
<evidence type="ECO:0000313" key="3">
    <source>
        <dbReference type="Proteomes" id="UP000274756"/>
    </source>
</evidence>
<organism evidence="2 4">
    <name type="scientific">Dracunculus medinensis</name>
    <name type="common">Guinea worm</name>
    <dbReference type="NCBI Taxonomy" id="318479"/>
    <lineage>
        <taxon>Eukaryota</taxon>
        <taxon>Metazoa</taxon>
        <taxon>Ecdysozoa</taxon>
        <taxon>Nematoda</taxon>
        <taxon>Chromadorea</taxon>
        <taxon>Rhabditida</taxon>
        <taxon>Spirurina</taxon>
        <taxon>Dracunculoidea</taxon>
        <taxon>Dracunculidae</taxon>
        <taxon>Dracunculus</taxon>
    </lineage>
</organism>
<sequence>MSINIEFFMNLRRNLPCLYRKIGRFDAQNYGNHLIIGTLFIFNEKNEAIKTRNCGFIDPHPIKGDIIIDCRYADMVTPTMLTKLRKNREINCL</sequence>
<dbReference type="Proteomes" id="UP000038040">
    <property type="component" value="Unplaced"/>
</dbReference>
<dbReference type="OrthoDB" id="10535493at2759"/>
<dbReference type="WBParaSite" id="DME_0000950201-mRNA-1">
    <property type="protein sequence ID" value="DME_0000950201-mRNA-1"/>
    <property type="gene ID" value="DME_0000950201"/>
</dbReference>
<dbReference type="Proteomes" id="UP000274756">
    <property type="component" value="Unassembled WGS sequence"/>
</dbReference>